<reference evidence="1" key="1">
    <citation type="journal article" date="2020" name="Fungal Divers.">
        <title>Resolving the Mortierellaceae phylogeny through synthesis of multi-gene phylogenetics and phylogenomics.</title>
        <authorList>
            <person name="Vandepol N."/>
            <person name="Liber J."/>
            <person name="Desiro A."/>
            <person name="Na H."/>
            <person name="Kennedy M."/>
            <person name="Barry K."/>
            <person name="Grigoriev I.V."/>
            <person name="Miller A.N."/>
            <person name="O'Donnell K."/>
            <person name="Stajich J.E."/>
            <person name="Bonito G."/>
        </authorList>
    </citation>
    <scope>NUCLEOTIDE SEQUENCE</scope>
    <source>
        <strain evidence="1">NVP60</strain>
    </source>
</reference>
<dbReference type="EMBL" id="JAAAIN010001942">
    <property type="protein sequence ID" value="KAG0299081.1"/>
    <property type="molecule type" value="Genomic_DNA"/>
</dbReference>
<sequence>MTIQGVYLEPVAILSDEFHDFEARFQHKLVSLYEINYAEVIQGYLGEATEWDATAYYHGTTHCGCIEQRIYNDGNARIKVQDWCTNSYCSTKGIIAFGHLRTKLAIGMEGHFFSPLVATAMDFARDRSSGIRPSNFLSIFVCIARRIRSSNKGPHFYYVQNNCEILPVFLAIVRV</sequence>
<dbReference type="OrthoDB" id="2406351at2759"/>
<proteinExistence type="predicted"/>
<organism evidence="1 2">
    <name type="scientific">Linnemannia gamsii</name>
    <dbReference type="NCBI Taxonomy" id="64522"/>
    <lineage>
        <taxon>Eukaryota</taxon>
        <taxon>Fungi</taxon>
        <taxon>Fungi incertae sedis</taxon>
        <taxon>Mucoromycota</taxon>
        <taxon>Mortierellomycotina</taxon>
        <taxon>Mortierellomycetes</taxon>
        <taxon>Mortierellales</taxon>
        <taxon>Mortierellaceae</taxon>
        <taxon>Linnemannia</taxon>
    </lineage>
</organism>
<accession>A0A9P6QUF9</accession>
<gene>
    <name evidence="1" type="ORF">BGZ97_003893</name>
</gene>
<dbReference type="AlphaFoldDB" id="A0A9P6QUF9"/>
<name>A0A9P6QUF9_9FUNG</name>
<evidence type="ECO:0000313" key="2">
    <source>
        <dbReference type="Proteomes" id="UP000823405"/>
    </source>
</evidence>
<protein>
    <submittedName>
        <fullName evidence="1">Uncharacterized protein</fullName>
    </submittedName>
</protein>
<keyword evidence="2" id="KW-1185">Reference proteome</keyword>
<dbReference type="Proteomes" id="UP000823405">
    <property type="component" value="Unassembled WGS sequence"/>
</dbReference>
<evidence type="ECO:0000313" key="1">
    <source>
        <dbReference type="EMBL" id="KAG0299081.1"/>
    </source>
</evidence>
<comment type="caution">
    <text evidence="1">The sequence shown here is derived from an EMBL/GenBank/DDBJ whole genome shotgun (WGS) entry which is preliminary data.</text>
</comment>